<evidence type="ECO:0000313" key="2">
    <source>
        <dbReference type="Proteomes" id="UP000624244"/>
    </source>
</evidence>
<dbReference type="Proteomes" id="UP000624244">
    <property type="component" value="Unassembled WGS sequence"/>
</dbReference>
<protein>
    <submittedName>
        <fullName evidence="1">Uncharacterized protein</fullName>
    </submittedName>
</protein>
<sequence length="161" mass="17388">MGGMSGCRCHIRQRADDGRTAAKHAFTPWAAADASRGIFLRLTACTVDGTWTRALLRGETSSDPKASKLRLKSTLLESMHLDDCLAVMLAAHADGRVYMPEAHGCVHSSFRVLSNTRMPGPAVILGESIEVIDEGRAWHPNVICRSPSQRTPSRSMAAAST</sequence>
<proteinExistence type="predicted"/>
<organism evidence="1 2">
    <name type="scientific">Cochliobolus sativus</name>
    <name type="common">Common root rot and spot blotch fungus</name>
    <name type="synonym">Bipolaris sorokiniana</name>
    <dbReference type="NCBI Taxonomy" id="45130"/>
    <lineage>
        <taxon>Eukaryota</taxon>
        <taxon>Fungi</taxon>
        <taxon>Dikarya</taxon>
        <taxon>Ascomycota</taxon>
        <taxon>Pezizomycotina</taxon>
        <taxon>Dothideomycetes</taxon>
        <taxon>Pleosporomycetidae</taxon>
        <taxon>Pleosporales</taxon>
        <taxon>Pleosporineae</taxon>
        <taxon>Pleosporaceae</taxon>
        <taxon>Bipolaris</taxon>
    </lineage>
</organism>
<comment type="caution">
    <text evidence="1">The sequence shown here is derived from an EMBL/GenBank/DDBJ whole genome shotgun (WGS) entry which is preliminary data.</text>
</comment>
<reference evidence="1" key="1">
    <citation type="submission" date="2019-11" db="EMBL/GenBank/DDBJ databases">
        <title>Bipolaris sorokiniana Genome sequencing.</title>
        <authorList>
            <person name="Wang H."/>
        </authorList>
    </citation>
    <scope>NUCLEOTIDE SEQUENCE</scope>
</reference>
<gene>
    <name evidence="1" type="ORF">GGP41_005131</name>
</gene>
<dbReference type="AlphaFoldDB" id="A0A8H6DVQ5"/>
<accession>A0A8H6DVQ5</accession>
<evidence type="ECO:0000313" key="1">
    <source>
        <dbReference type="EMBL" id="KAF5849704.1"/>
    </source>
</evidence>
<name>A0A8H6DVQ5_COCSA</name>
<dbReference type="EMBL" id="WNKQ01000008">
    <property type="protein sequence ID" value="KAF5849704.1"/>
    <property type="molecule type" value="Genomic_DNA"/>
</dbReference>